<feature type="transmembrane region" description="Helical" evidence="1">
    <location>
        <begin position="110"/>
        <end position="127"/>
    </location>
</feature>
<keyword evidence="1" id="KW-0812">Transmembrane</keyword>
<dbReference type="RefSeq" id="XP_030846083.1">
    <property type="nucleotide sequence ID" value="XM_030990223.1"/>
</dbReference>
<sequence>MKTFITLFVLAVCVAPLYALDCYTCGFVSGFGGEVCKDTFDIASLNSSSDVTTSTCSGSCAKTVVTVNGEVTAVTRSCSGACTAGCISFFGIKTCTNCCTGEYCNGATNVHMSIIAIMAALLVALGFSR</sequence>
<reference evidence="3" key="2">
    <citation type="submission" date="2021-01" db="UniProtKB">
        <authorList>
            <consortium name="EnsemblMetazoa"/>
        </authorList>
    </citation>
    <scope>IDENTIFICATION</scope>
</reference>
<feature type="chain" id="PRO_5036401292" description="Snake toxin/toxin-like domain-containing protein" evidence="2">
    <location>
        <begin position="20"/>
        <end position="129"/>
    </location>
</feature>
<evidence type="ECO:0000256" key="1">
    <source>
        <dbReference type="SAM" id="Phobius"/>
    </source>
</evidence>
<dbReference type="RefSeq" id="XP_001180492.2">
    <property type="nucleotide sequence ID" value="XM_001180492.4"/>
</dbReference>
<reference evidence="4" key="1">
    <citation type="submission" date="2015-02" db="EMBL/GenBank/DDBJ databases">
        <title>Genome sequencing for Strongylocentrotus purpuratus.</title>
        <authorList>
            <person name="Murali S."/>
            <person name="Liu Y."/>
            <person name="Vee V."/>
            <person name="English A."/>
            <person name="Wang M."/>
            <person name="Skinner E."/>
            <person name="Han Y."/>
            <person name="Muzny D.M."/>
            <person name="Worley K.C."/>
            <person name="Gibbs R.A."/>
        </authorList>
    </citation>
    <scope>NUCLEOTIDE SEQUENCE</scope>
</reference>
<dbReference type="GeneID" id="752895"/>
<dbReference type="CDD" id="cd00117">
    <property type="entry name" value="TFP"/>
    <property type="match status" value="1"/>
</dbReference>
<keyword evidence="4" id="KW-1185">Reference proteome</keyword>
<keyword evidence="1" id="KW-0472">Membrane</keyword>
<evidence type="ECO:0008006" key="5">
    <source>
        <dbReference type="Google" id="ProtNLM"/>
    </source>
</evidence>
<dbReference type="KEGG" id="spu:752895"/>
<dbReference type="GeneID" id="115926014"/>
<organism evidence="3 4">
    <name type="scientific">Strongylocentrotus purpuratus</name>
    <name type="common">Purple sea urchin</name>
    <dbReference type="NCBI Taxonomy" id="7668"/>
    <lineage>
        <taxon>Eukaryota</taxon>
        <taxon>Metazoa</taxon>
        <taxon>Echinodermata</taxon>
        <taxon>Eleutherozoa</taxon>
        <taxon>Echinozoa</taxon>
        <taxon>Echinoidea</taxon>
        <taxon>Euechinoidea</taxon>
        <taxon>Echinacea</taxon>
        <taxon>Camarodonta</taxon>
        <taxon>Echinidea</taxon>
        <taxon>Strongylocentrotidae</taxon>
        <taxon>Strongylocentrotus</taxon>
    </lineage>
</organism>
<feature type="signal peptide" evidence="2">
    <location>
        <begin position="1"/>
        <end position="19"/>
    </location>
</feature>
<dbReference type="InParanoid" id="A0A7M7G3K2"/>
<dbReference type="EnsemblMetazoa" id="XM_001180492">
    <property type="protein sequence ID" value="XP_001180492"/>
    <property type="gene ID" value="LOC752895"/>
</dbReference>
<name>A0A7M7G3K2_STRPU</name>
<evidence type="ECO:0000313" key="4">
    <source>
        <dbReference type="Proteomes" id="UP000007110"/>
    </source>
</evidence>
<dbReference type="OMA" id="HSNWNCL"/>
<keyword evidence="1" id="KW-1133">Transmembrane helix</keyword>
<dbReference type="OrthoDB" id="8835233at2759"/>
<evidence type="ECO:0000256" key="2">
    <source>
        <dbReference type="SAM" id="SignalP"/>
    </source>
</evidence>
<keyword evidence="2" id="KW-0732">Signal</keyword>
<evidence type="ECO:0000313" key="3">
    <source>
        <dbReference type="EnsemblMetazoa" id="XP_001180492"/>
    </source>
</evidence>
<dbReference type="AlphaFoldDB" id="A0A7M7G3K2"/>
<dbReference type="KEGG" id="spu:115926014"/>
<dbReference type="EnsemblMetazoa" id="XM_030990223">
    <property type="protein sequence ID" value="XP_030846083"/>
    <property type="gene ID" value="LOC115926014"/>
</dbReference>
<accession>A0A7M7G3K2</accession>
<proteinExistence type="predicted"/>
<protein>
    <recommendedName>
        <fullName evidence="5">Snake toxin/toxin-like domain-containing protein</fullName>
    </recommendedName>
</protein>
<dbReference type="Proteomes" id="UP000007110">
    <property type="component" value="Unassembled WGS sequence"/>
</dbReference>